<name>M3GVV7_9BACT</name>
<proteinExistence type="predicted"/>
<protein>
    <submittedName>
        <fullName evidence="2">Uncharacterized protein</fullName>
    </submittedName>
</protein>
<gene>
    <name evidence="2" type="ORF">H740_11182</name>
</gene>
<reference evidence="2 3" key="1">
    <citation type="submission" date="2013-02" db="EMBL/GenBank/DDBJ databases">
        <title>Co-occurrence of anaerobic bacteria in colorectal carcinomas.</title>
        <authorList>
            <person name="Holt R.A."/>
            <person name="Warren R.L."/>
            <person name="Allen-Vercoe E."/>
            <person name="Pleasance S."/>
            <person name="Freeman D.J."/>
            <person name="Watson P."/>
            <person name="Moore R."/>
            <person name="Cochrane K."/>
        </authorList>
    </citation>
    <scope>NUCLEOTIDE SEQUENCE [LARGE SCALE GENOMIC DNA]</scope>
    <source>
        <strain evidence="2 3">CC57C</strain>
    </source>
</reference>
<accession>M3GVV7</accession>
<comment type="caution">
    <text evidence="2">The sequence shown here is derived from an EMBL/GenBank/DDBJ whole genome shotgun (WGS) entry which is preliminary data.</text>
</comment>
<evidence type="ECO:0000313" key="2">
    <source>
        <dbReference type="EMBL" id="EMG29560.1"/>
    </source>
</evidence>
<feature type="region of interest" description="Disordered" evidence="1">
    <location>
        <begin position="1"/>
        <end position="26"/>
    </location>
</feature>
<evidence type="ECO:0000313" key="3">
    <source>
        <dbReference type="Proteomes" id="UP000011782"/>
    </source>
</evidence>
<sequence length="26" mass="2653">RLAYLSGLGGISESARASSPLTGFLE</sequence>
<dbReference type="AlphaFoldDB" id="M3GVV7"/>
<dbReference type="Proteomes" id="UP000011782">
    <property type="component" value="Unassembled WGS sequence"/>
</dbReference>
<feature type="compositionally biased region" description="Polar residues" evidence="1">
    <location>
        <begin position="15"/>
        <end position="26"/>
    </location>
</feature>
<organism evidence="2 3">
    <name type="scientific">Campylobacter showae CC57C</name>
    <dbReference type="NCBI Taxonomy" id="1073353"/>
    <lineage>
        <taxon>Bacteria</taxon>
        <taxon>Pseudomonadati</taxon>
        <taxon>Campylobacterota</taxon>
        <taxon>Epsilonproteobacteria</taxon>
        <taxon>Campylobacterales</taxon>
        <taxon>Campylobacteraceae</taxon>
        <taxon>Campylobacter</taxon>
    </lineage>
</organism>
<feature type="non-terminal residue" evidence="2">
    <location>
        <position position="1"/>
    </location>
</feature>
<evidence type="ECO:0000256" key="1">
    <source>
        <dbReference type="SAM" id="MobiDB-lite"/>
    </source>
</evidence>
<dbReference type="EMBL" id="AOTD01000262">
    <property type="protein sequence ID" value="EMG29560.1"/>
    <property type="molecule type" value="Genomic_DNA"/>
</dbReference>